<dbReference type="OrthoDB" id="3481871at2"/>
<evidence type="ECO:0000313" key="2">
    <source>
        <dbReference type="Proteomes" id="UP000431901"/>
    </source>
</evidence>
<proteinExistence type="predicted"/>
<sequence>MDSFDPADGFLLADGFSEAILGVVSGWWAGNVHREVILYDYGKCVQILVEDGMDEIEAHEMMEMNVAGAFVGEGTPAFATIYRQPSLASLDW</sequence>
<reference evidence="1 2" key="1">
    <citation type="submission" date="2019-12" db="EMBL/GenBank/DDBJ databases">
        <title>Nocardia macrotermitis sp. nov. and Nocardia aurantia sp. nov., isolated from the gut of the fungus growing-termite Macrotermes natalensis.</title>
        <authorList>
            <person name="Christine B."/>
            <person name="Rene B."/>
        </authorList>
    </citation>
    <scope>NUCLEOTIDE SEQUENCE [LARGE SCALE GENOMIC DNA]</scope>
    <source>
        <strain evidence="1 2">DSM 102126</strain>
    </source>
</reference>
<keyword evidence="2" id="KW-1185">Reference proteome</keyword>
<name>A0A6I4W838_9ACTN</name>
<dbReference type="Proteomes" id="UP000431901">
    <property type="component" value="Unassembled WGS sequence"/>
</dbReference>
<gene>
    <name evidence="1" type="ORF">GQ466_16500</name>
</gene>
<accession>A0A6I4W838</accession>
<dbReference type="AlphaFoldDB" id="A0A6I4W838"/>
<protein>
    <submittedName>
        <fullName evidence="1">Uncharacterized protein</fullName>
    </submittedName>
</protein>
<organism evidence="1 2">
    <name type="scientific">Actinomadura rayongensis</name>
    <dbReference type="NCBI Taxonomy" id="1429076"/>
    <lineage>
        <taxon>Bacteria</taxon>
        <taxon>Bacillati</taxon>
        <taxon>Actinomycetota</taxon>
        <taxon>Actinomycetes</taxon>
        <taxon>Streptosporangiales</taxon>
        <taxon>Thermomonosporaceae</taxon>
        <taxon>Actinomadura</taxon>
    </lineage>
</organism>
<comment type="caution">
    <text evidence="1">The sequence shown here is derived from an EMBL/GenBank/DDBJ whole genome shotgun (WGS) entry which is preliminary data.</text>
</comment>
<dbReference type="EMBL" id="WUTW01000002">
    <property type="protein sequence ID" value="MXQ65631.1"/>
    <property type="molecule type" value="Genomic_DNA"/>
</dbReference>
<evidence type="ECO:0000313" key="1">
    <source>
        <dbReference type="EMBL" id="MXQ65631.1"/>
    </source>
</evidence>